<evidence type="ECO:0000313" key="2">
    <source>
        <dbReference type="EMBL" id="KAK8068359.1"/>
    </source>
</evidence>
<evidence type="ECO:0000256" key="1">
    <source>
        <dbReference type="SAM" id="MobiDB-lite"/>
    </source>
</evidence>
<evidence type="ECO:0000313" key="3">
    <source>
        <dbReference type="Proteomes" id="UP001446871"/>
    </source>
</evidence>
<feature type="compositionally biased region" description="Basic and acidic residues" evidence="1">
    <location>
        <begin position="1"/>
        <end position="12"/>
    </location>
</feature>
<proteinExistence type="predicted"/>
<accession>A0ABR1VED1</accession>
<protein>
    <submittedName>
        <fullName evidence="2">Uncharacterized protein</fullName>
    </submittedName>
</protein>
<feature type="region of interest" description="Disordered" evidence="1">
    <location>
        <begin position="1"/>
        <end position="27"/>
    </location>
</feature>
<reference evidence="2 3" key="1">
    <citation type="submission" date="2023-01" db="EMBL/GenBank/DDBJ databases">
        <title>Analysis of 21 Apiospora genomes using comparative genomics revels a genus with tremendous synthesis potential of carbohydrate active enzymes and secondary metabolites.</title>
        <authorList>
            <person name="Sorensen T."/>
        </authorList>
    </citation>
    <scope>NUCLEOTIDE SEQUENCE [LARGE SCALE GENOMIC DNA]</scope>
    <source>
        <strain evidence="2 3">CBS 83171</strain>
    </source>
</reference>
<dbReference type="Proteomes" id="UP001446871">
    <property type="component" value="Unassembled WGS sequence"/>
</dbReference>
<name>A0ABR1VED1_9PEZI</name>
<dbReference type="EMBL" id="JAQQWM010000004">
    <property type="protein sequence ID" value="KAK8068359.1"/>
    <property type="molecule type" value="Genomic_DNA"/>
</dbReference>
<gene>
    <name evidence="2" type="ORF">PG996_007471</name>
</gene>
<sequence length="209" mass="22237">MFRRAAGHDRIAGPRKPTTTTFTTTTTETTTTVTTTVSGSSPPPLAKRTFTAAGGGVTGTGLDGTVTVRPTATPDYAGAYGCDSYEEYYSACVDGLGVSARTTTAPAETKTATSTVIITCVGSYIFTKYLGMPFPTALIPPGISVPQPTTIIVGETPSRPVLWGWEAGLSPPRLRHERSQLVTEKAILAHNEEDADNSHKVWKLVKWPF</sequence>
<comment type="caution">
    <text evidence="2">The sequence shown here is derived from an EMBL/GenBank/DDBJ whole genome shotgun (WGS) entry which is preliminary data.</text>
</comment>
<feature type="compositionally biased region" description="Low complexity" evidence="1">
    <location>
        <begin position="18"/>
        <end position="27"/>
    </location>
</feature>
<keyword evidence="3" id="KW-1185">Reference proteome</keyword>
<organism evidence="2 3">
    <name type="scientific">Apiospora saccharicola</name>
    <dbReference type="NCBI Taxonomy" id="335842"/>
    <lineage>
        <taxon>Eukaryota</taxon>
        <taxon>Fungi</taxon>
        <taxon>Dikarya</taxon>
        <taxon>Ascomycota</taxon>
        <taxon>Pezizomycotina</taxon>
        <taxon>Sordariomycetes</taxon>
        <taxon>Xylariomycetidae</taxon>
        <taxon>Amphisphaeriales</taxon>
        <taxon>Apiosporaceae</taxon>
        <taxon>Apiospora</taxon>
    </lineage>
</organism>